<keyword evidence="3" id="KW-0812">Transmembrane</keyword>
<evidence type="ECO:0000256" key="3">
    <source>
        <dbReference type="SAM" id="Phobius"/>
    </source>
</evidence>
<dbReference type="InterPro" id="IPR052169">
    <property type="entry name" value="CW_Biosynth-Accessory"/>
</dbReference>
<comment type="similarity">
    <text evidence="1">Belongs to the CapA family.</text>
</comment>
<feature type="compositionally biased region" description="Low complexity" evidence="2">
    <location>
        <begin position="461"/>
        <end position="475"/>
    </location>
</feature>
<evidence type="ECO:0000313" key="6">
    <source>
        <dbReference type="Proteomes" id="UP001589776"/>
    </source>
</evidence>
<accession>A0ABV6DUY2</accession>
<comment type="caution">
    <text evidence="5">The sequence shown here is derived from an EMBL/GenBank/DDBJ whole genome shotgun (WGS) entry which is preliminary data.</text>
</comment>
<dbReference type="PANTHER" id="PTHR33393:SF13">
    <property type="entry name" value="PGA BIOSYNTHESIS PROTEIN CAPA"/>
    <property type="match status" value="1"/>
</dbReference>
<reference evidence="5 6" key="1">
    <citation type="submission" date="2024-09" db="EMBL/GenBank/DDBJ databases">
        <authorList>
            <person name="Sun Q."/>
            <person name="Mori K."/>
        </authorList>
    </citation>
    <scope>NUCLEOTIDE SEQUENCE [LARGE SCALE GENOMIC DNA]</scope>
    <source>
        <strain evidence="5 6">CCM 7759</strain>
    </source>
</reference>
<evidence type="ECO:0000259" key="4">
    <source>
        <dbReference type="SMART" id="SM00854"/>
    </source>
</evidence>
<keyword evidence="3" id="KW-0472">Membrane</keyword>
<dbReference type="SUPFAM" id="SSF56300">
    <property type="entry name" value="Metallo-dependent phosphatases"/>
    <property type="match status" value="1"/>
</dbReference>
<keyword evidence="6" id="KW-1185">Reference proteome</keyword>
<organism evidence="5 6">
    <name type="scientific">Paenibacillus chartarius</name>
    <dbReference type="NCBI Taxonomy" id="747481"/>
    <lineage>
        <taxon>Bacteria</taxon>
        <taxon>Bacillati</taxon>
        <taxon>Bacillota</taxon>
        <taxon>Bacilli</taxon>
        <taxon>Bacillales</taxon>
        <taxon>Paenibacillaceae</taxon>
        <taxon>Paenibacillus</taxon>
    </lineage>
</organism>
<keyword evidence="3" id="KW-1133">Transmembrane helix</keyword>
<dbReference type="Gene3D" id="3.60.21.10">
    <property type="match status" value="1"/>
</dbReference>
<dbReference type="PANTHER" id="PTHR33393">
    <property type="entry name" value="POLYGLUTAMINE SYNTHESIS ACCESSORY PROTEIN RV0574C-RELATED"/>
    <property type="match status" value="1"/>
</dbReference>
<dbReference type="Proteomes" id="UP001589776">
    <property type="component" value="Unassembled WGS sequence"/>
</dbReference>
<gene>
    <name evidence="5" type="ORF">ACFFK0_28450</name>
</gene>
<protein>
    <submittedName>
        <fullName evidence="5">CapA family protein</fullName>
    </submittedName>
</protein>
<dbReference type="InterPro" id="IPR019079">
    <property type="entry name" value="Capsule_synth_CapA"/>
</dbReference>
<feature type="domain" description="Capsule synthesis protein CapA" evidence="4">
    <location>
        <begin position="124"/>
        <end position="363"/>
    </location>
</feature>
<proteinExistence type="inferred from homology"/>
<dbReference type="CDD" id="cd07381">
    <property type="entry name" value="MPP_CapA"/>
    <property type="match status" value="1"/>
</dbReference>
<dbReference type="Pfam" id="PF09587">
    <property type="entry name" value="PGA_cap"/>
    <property type="match status" value="1"/>
</dbReference>
<sequence length="487" mass="50742">MIQSRQERHRGRKKKGGVKWVLLAAALSAGAVVTAASVWLPGVMTEGGTGIAQPPAASGNGGKSAASTGSAAESAGQKGASGSGTANVTGGTAKPSAGKPGTAEAAEGPAQQPESSGDGGAKVRMSFVGDILLADGVEKLMQQYGYSYPYSAMGTLLSDPDLTIANLEAPFTERGTKQTKEYVYRAPPKALPALKAAGIDILNTANNHIMDYGSEGLLDTLSYLDQEGVPHIGTGRNLEEALKPVIVTKQGIRIAFLGFSRVVPNNSWKAGAKNAGVADTYNHVVPVETIKKAKEQADLVVVIAHWGTERKDTPDPVQRDLAHRYIDAGADLIVASHPHVLQGIESYKGKWIAYSLGNFIFTTNDNPRTWETMVLQAECSKSGSCSLKSVPVLTKWAKPEPMLGEDGAKLLERVSKVSFRSRINADGTIVEDASIAGPSLAPPPAIPAIGGQKASGSSTQSAPKPNSAPAPASESNKSDTTKPKNEG</sequence>
<evidence type="ECO:0000313" key="5">
    <source>
        <dbReference type="EMBL" id="MFC0216333.1"/>
    </source>
</evidence>
<name>A0ABV6DUY2_9BACL</name>
<feature type="compositionally biased region" description="Low complexity" evidence="2">
    <location>
        <begin position="63"/>
        <end position="76"/>
    </location>
</feature>
<feature type="compositionally biased region" description="Basic and acidic residues" evidence="2">
    <location>
        <begin position="476"/>
        <end position="487"/>
    </location>
</feature>
<evidence type="ECO:0000256" key="2">
    <source>
        <dbReference type="SAM" id="MobiDB-lite"/>
    </source>
</evidence>
<evidence type="ECO:0000256" key="1">
    <source>
        <dbReference type="ARBA" id="ARBA00005662"/>
    </source>
</evidence>
<dbReference type="EMBL" id="JBHLWN010000118">
    <property type="protein sequence ID" value="MFC0216333.1"/>
    <property type="molecule type" value="Genomic_DNA"/>
</dbReference>
<feature type="region of interest" description="Disordered" evidence="2">
    <location>
        <begin position="51"/>
        <end position="121"/>
    </location>
</feature>
<dbReference type="SMART" id="SM00854">
    <property type="entry name" value="PGA_cap"/>
    <property type="match status" value="1"/>
</dbReference>
<feature type="region of interest" description="Disordered" evidence="2">
    <location>
        <begin position="434"/>
        <end position="487"/>
    </location>
</feature>
<dbReference type="InterPro" id="IPR029052">
    <property type="entry name" value="Metallo-depent_PP-like"/>
</dbReference>
<feature type="transmembrane region" description="Helical" evidence="3">
    <location>
        <begin position="20"/>
        <end position="40"/>
    </location>
</feature>
<feature type="compositionally biased region" description="Low complexity" evidence="2">
    <location>
        <begin position="97"/>
        <end position="114"/>
    </location>
</feature>
<dbReference type="RefSeq" id="WP_377474409.1">
    <property type="nucleotide sequence ID" value="NZ_JBHLWN010000118.1"/>
</dbReference>